<accession>A0A915K2T8</accession>
<reference evidence="2" key="1">
    <citation type="submission" date="2022-11" db="UniProtKB">
        <authorList>
            <consortium name="WormBaseParasite"/>
        </authorList>
    </citation>
    <scope>IDENTIFICATION</scope>
</reference>
<sequence>MAALLASPCSAAEYASVNDLLIRHTQTMNSEMRAVFYDCMWYCTDGNPPSQLTDWMNCIPEGGAYICNQFALPPIIFNKEFHMETTVEEIEIDESYYMANPHSHFHLYSTKAAAINRRVSPSYACPAI</sequence>
<evidence type="ECO:0000313" key="1">
    <source>
        <dbReference type="Proteomes" id="UP000887565"/>
    </source>
</evidence>
<proteinExistence type="predicted"/>
<name>A0A915K2T8_ROMCU</name>
<evidence type="ECO:0000313" key="2">
    <source>
        <dbReference type="WBParaSite" id="nRc.2.0.1.t32148-RA"/>
    </source>
</evidence>
<dbReference type="WBParaSite" id="nRc.2.0.1.t32148-RA">
    <property type="protein sequence ID" value="nRc.2.0.1.t32148-RA"/>
    <property type="gene ID" value="nRc.2.0.1.g32148"/>
</dbReference>
<dbReference type="Proteomes" id="UP000887565">
    <property type="component" value="Unplaced"/>
</dbReference>
<protein>
    <submittedName>
        <fullName evidence="2">Uncharacterized protein</fullName>
    </submittedName>
</protein>
<dbReference type="AlphaFoldDB" id="A0A915K2T8"/>
<keyword evidence="1" id="KW-1185">Reference proteome</keyword>
<organism evidence="1 2">
    <name type="scientific">Romanomermis culicivorax</name>
    <name type="common">Nematode worm</name>
    <dbReference type="NCBI Taxonomy" id="13658"/>
    <lineage>
        <taxon>Eukaryota</taxon>
        <taxon>Metazoa</taxon>
        <taxon>Ecdysozoa</taxon>
        <taxon>Nematoda</taxon>
        <taxon>Enoplea</taxon>
        <taxon>Dorylaimia</taxon>
        <taxon>Mermithida</taxon>
        <taxon>Mermithoidea</taxon>
        <taxon>Mermithidae</taxon>
        <taxon>Romanomermis</taxon>
    </lineage>
</organism>